<dbReference type="CDD" id="cd12954">
    <property type="entry name" value="MMP_TTHA0227_like_1"/>
    <property type="match status" value="1"/>
</dbReference>
<proteinExistence type="predicted"/>
<evidence type="ECO:0008006" key="4">
    <source>
        <dbReference type="Google" id="ProtNLM"/>
    </source>
</evidence>
<keyword evidence="3" id="KW-1185">Reference proteome</keyword>
<dbReference type="RefSeq" id="WP_184238128.1">
    <property type="nucleotide sequence ID" value="NZ_JACHMJ010000001.1"/>
</dbReference>
<sequence>MVKSRRSSTPASERGRSRDRHGRGIRAAVTGPHLPQLRSRLDIFDMTIASTAEYLKEVWPEELARVSFEVAAMPAELGESPGVDRWRVFPNEQRVALYRLPIERLSHLHRHDELHRRMMIETCVFRAVAELLGKDPWDLAPDRFRDH</sequence>
<feature type="region of interest" description="Disordered" evidence="1">
    <location>
        <begin position="1"/>
        <end position="29"/>
    </location>
</feature>
<accession>A0A841AQH6</accession>
<evidence type="ECO:0000313" key="3">
    <source>
        <dbReference type="Proteomes" id="UP000536685"/>
    </source>
</evidence>
<dbReference type="EMBL" id="JACHMJ010000001">
    <property type="protein sequence ID" value="MBB5844202.1"/>
    <property type="molecule type" value="Genomic_DNA"/>
</dbReference>
<evidence type="ECO:0000313" key="2">
    <source>
        <dbReference type="EMBL" id="MBB5844202.1"/>
    </source>
</evidence>
<protein>
    <recommendedName>
        <fullName evidence="4">Metallopeptidase family protein</fullName>
    </recommendedName>
</protein>
<comment type="caution">
    <text evidence="2">The sequence shown here is derived from an EMBL/GenBank/DDBJ whole genome shotgun (WGS) entry which is preliminary data.</text>
</comment>
<dbReference type="AlphaFoldDB" id="A0A841AQH6"/>
<reference evidence="2 3" key="1">
    <citation type="submission" date="2020-08" db="EMBL/GenBank/DDBJ databases">
        <title>Sequencing the genomes of 1000 actinobacteria strains.</title>
        <authorList>
            <person name="Klenk H.-P."/>
        </authorList>
    </citation>
    <scope>NUCLEOTIDE SEQUENCE [LARGE SCALE GENOMIC DNA]</scope>
    <source>
        <strain evidence="2 3">DSM 105784</strain>
    </source>
</reference>
<dbReference type="Proteomes" id="UP000536685">
    <property type="component" value="Unassembled WGS sequence"/>
</dbReference>
<dbReference type="SUPFAM" id="SSF55486">
    <property type="entry name" value="Metalloproteases ('zincins'), catalytic domain"/>
    <property type="match status" value="1"/>
</dbReference>
<gene>
    <name evidence="2" type="ORF">HD599_002525</name>
</gene>
<evidence type="ECO:0000256" key="1">
    <source>
        <dbReference type="SAM" id="MobiDB-lite"/>
    </source>
</evidence>
<name>A0A841AQH6_9MICO</name>
<organism evidence="2 3">
    <name type="scientific">Conyzicola lurida</name>
    <dbReference type="NCBI Taxonomy" id="1172621"/>
    <lineage>
        <taxon>Bacteria</taxon>
        <taxon>Bacillati</taxon>
        <taxon>Actinomycetota</taxon>
        <taxon>Actinomycetes</taxon>
        <taxon>Micrococcales</taxon>
        <taxon>Microbacteriaceae</taxon>
        <taxon>Conyzicola</taxon>
    </lineage>
</organism>